<accession>A0A543D0I7</accession>
<dbReference type="GO" id="GO:0016787">
    <property type="term" value="F:hydrolase activity"/>
    <property type="evidence" value="ECO:0007669"/>
    <property type="project" value="UniProtKB-KW"/>
</dbReference>
<protein>
    <submittedName>
        <fullName evidence="2">Glyoxylase-like metal-dependent hydrolase (Beta-lactamase superfamily II)</fullName>
    </submittedName>
</protein>
<dbReference type="CDD" id="cd06262">
    <property type="entry name" value="metallo-hydrolase-like_MBL-fold"/>
    <property type="match status" value="1"/>
</dbReference>
<dbReference type="Gene3D" id="3.60.15.10">
    <property type="entry name" value="Ribonuclease Z/Hydroxyacylglutathione hydrolase-like"/>
    <property type="match status" value="1"/>
</dbReference>
<evidence type="ECO:0000313" key="3">
    <source>
        <dbReference type="Proteomes" id="UP000315677"/>
    </source>
</evidence>
<dbReference type="InterPro" id="IPR036866">
    <property type="entry name" value="RibonucZ/Hydroxyglut_hydro"/>
</dbReference>
<feature type="domain" description="Metallo-beta-lactamase" evidence="1">
    <location>
        <begin position="20"/>
        <end position="212"/>
    </location>
</feature>
<comment type="caution">
    <text evidence="2">The sequence shown here is derived from an EMBL/GenBank/DDBJ whole genome shotgun (WGS) entry which is preliminary data.</text>
</comment>
<dbReference type="SMART" id="SM00849">
    <property type="entry name" value="Lactamase_B"/>
    <property type="match status" value="1"/>
</dbReference>
<dbReference type="OrthoDB" id="2971563at2"/>
<evidence type="ECO:0000313" key="2">
    <source>
        <dbReference type="EMBL" id="TQM02832.1"/>
    </source>
</evidence>
<dbReference type="EMBL" id="VFPA01000006">
    <property type="protein sequence ID" value="TQM02832.1"/>
    <property type="molecule type" value="Genomic_DNA"/>
</dbReference>
<dbReference type="SUPFAM" id="SSF56281">
    <property type="entry name" value="Metallo-hydrolase/oxidoreductase"/>
    <property type="match status" value="1"/>
</dbReference>
<dbReference type="InterPro" id="IPR050855">
    <property type="entry name" value="NDM-1-like"/>
</dbReference>
<gene>
    <name evidence="2" type="ORF">FB558_7475</name>
</gene>
<keyword evidence="3" id="KW-1185">Reference proteome</keyword>
<proteinExistence type="predicted"/>
<evidence type="ECO:0000259" key="1">
    <source>
        <dbReference type="SMART" id="SM00849"/>
    </source>
</evidence>
<dbReference type="AlphaFoldDB" id="A0A543D0I7"/>
<dbReference type="InterPro" id="IPR001279">
    <property type="entry name" value="Metallo-B-lactamas"/>
</dbReference>
<reference evidence="2 3" key="1">
    <citation type="submission" date="2019-06" db="EMBL/GenBank/DDBJ databases">
        <title>Sequencing the genomes of 1000 actinobacteria strains.</title>
        <authorList>
            <person name="Klenk H.-P."/>
        </authorList>
    </citation>
    <scope>NUCLEOTIDE SEQUENCE [LARGE SCALE GENOMIC DNA]</scope>
    <source>
        <strain evidence="2 3">DSM 45301</strain>
    </source>
</reference>
<organism evidence="2 3">
    <name type="scientific">Pseudonocardia kunmingensis</name>
    <dbReference type="NCBI Taxonomy" id="630975"/>
    <lineage>
        <taxon>Bacteria</taxon>
        <taxon>Bacillati</taxon>
        <taxon>Actinomycetota</taxon>
        <taxon>Actinomycetes</taxon>
        <taxon>Pseudonocardiales</taxon>
        <taxon>Pseudonocardiaceae</taxon>
        <taxon>Pseudonocardia</taxon>
    </lineage>
</organism>
<dbReference type="Pfam" id="PF00753">
    <property type="entry name" value="Lactamase_B"/>
    <property type="match status" value="1"/>
</dbReference>
<dbReference type="PANTHER" id="PTHR42951:SF4">
    <property type="entry name" value="ACYL-COENZYME A THIOESTERASE MBLAC2"/>
    <property type="match status" value="1"/>
</dbReference>
<dbReference type="PANTHER" id="PTHR42951">
    <property type="entry name" value="METALLO-BETA-LACTAMASE DOMAIN-CONTAINING"/>
    <property type="match status" value="1"/>
</dbReference>
<keyword evidence="2" id="KW-0378">Hydrolase</keyword>
<dbReference type="Proteomes" id="UP000315677">
    <property type="component" value="Unassembled WGS sequence"/>
</dbReference>
<sequence>MGARRLNDSLWLIDTGSPYDCHVYVADGGTGAALIDCGTGLAAERLLEGIEGTGCLDRLSHVFVTHYHADHAGGAADVHAERGVRVLASAETAAALRVGDEDRTQVAVARAAGVYPADYRFPACRVDEVVADGARHEVGELSVTVHASPGHCDGHLCFMVDDGDRRALCTGDSIFSGGRVSVQPIPDCSPYLYARTSQRLAELSADMLLPGHLDLVLTDAAADLARAAESFRRLVPPPNILKADNADPN</sequence>
<name>A0A543D0I7_9PSEU</name>